<reference evidence="2" key="2">
    <citation type="submission" date="2021-04" db="EMBL/GenBank/DDBJ databases">
        <authorList>
            <person name="Gilroy R."/>
        </authorList>
    </citation>
    <scope>NUCLEOTIDE SEQUENCE</scope>
    <source>
        <strain evidence="2">CHK183-5548</strain>
    </source>
</reference>
<reference evidence="2" key="1">
    <citation type="journal article" date="2021" name="PeerJ">
        <title>Extensive microbial diversity within the chicken gut microbiome revealed by metagenomics and culture.</title>
        <authorList>
            <person name="Gilroy R."/>
            <person name="Ravi A."/>
            <person name="Getino M."/>
            <person name="Pursley I."/>
            <person name="Horton D.L."/>
            <person name="Alikhan N.F."/>
            <person name="Baker D."/>
            <person name="Gharbi K."/>
            <person name="Hall N."/>
            <person name="Watson M."/>
            <person name="Adriaenssens E.M."/>
            <person name="Foster-Nyarko E."/>
            <person name="Jarju S."/>
            <person name="Secka A."/>
            <person name="Antonio M."/>
            <person name="Oren A."/>
            <person name="Chaudhuri R.R."/>
            <person name="La Ragione R."/>
            <person name="Hildebrand F."/>
            <person name="Pallen M.J."/>
        </authorList>
    </citation>
    <scope>NUCLEOTIDE SEQUENCE</scope>
    <source>
        <strain evidence="2">CHK183-5548</strain>
    </source>
</reference>
<gene>
    <name evidence="2" type="ORF">IAA04_05820</name>
</gene>
<dbReference type="CDD" id="cd01300">
    <property type="entry name" value="YtcJ_like"/>
    <property type="match status" value="1"/>
</dbReference>
<organism evidence="2 3">
    <name type="scientific">Candidatus Lachnoclostridium pullistercoris</name>
    <dbReference type="NCBI Taxonomy" id="2838632"/>
    <lineage>
        <taxon>Bacteria</taxon>
        <taxon>Bacillati</taxon>
        <taxon>Bacillota</taxon>
        <taxon>Clostridia</taxon>
        <taxon>Lachnospirales</taxon>
        <taxon>Lachnospiraceae</taxon>
    </lineage>
</organism>
<dbReference type="AlphaFoldDB" id="A0A9D2T757"/>
<dbReference type="InterPro" id="IPR032466">
    <property type="entry name" value="Metal_Hydrolase"/>
</dbReference>
<dbReference type="InterPro" id="IPR011059">
    <property type="entry name" value="Metal-dep_hydrolase_composite"/>
</dbReference>
<evidence type="ECO:0000313" key="2">
    <source>
        <dbReference type="EMBL" id="HJC47550.1"/>
    </source>
</evidence>
<evidence type="ECO:0000259" key="1">
    <source>
        <dbReference type="Pfam" id="PF07969"/>
    </source>
</evidence>
<dbReference type="InterPro" id="IPR013108">
    <property type="entry name" value="Amidohydro_3"/>
</dbReference>
<proteinExistence type="predicted"/>
<name>A0A9D2T757_9FIRM</name>
<sequence length="529" mass="58655">MEKKLYFGGAILTMENEEPAGALLTENGRIQAVGEEEEVRRLASGAEEISLEGRTMMPSFIDAHSHFSACANALLQGTAEGAGNFEEITDAVRSYIRERKIPAGEWVVVRDLDPEVLAEKQVPDRRVLDAASSDHPIILQHKSGHVGVLNSLALKMAGIGRDTPDPEGGRIWRENGEPTGYLEENAFIPVLHRLPPPTGGELMAAYERAQEMYASYGITTIQEGFMSAEMIPVYRGLCEGQRLWLDVVGYPGADGGEALYQALPEAAEGYWNRFRLGGFKMFLDGSPQSRTAWMRTPYRDSEDRGYPVLTDEQVYQNVSMAVSSGRQILAHCNGDRAAEQYLGALSRLKQEGKDPAAVRPVMIHAQLLGLDQIPELVRLGVIPSFFVAHVYHWGDAHIRNFGLERASKISPAASAGRAGLPYTFHQDAPVIRPDMLETVWCAVNRRTREGTVLGEDERVTVKEALLAVTARAAYQYSEEKEKGTLAPGKRADLVILDKNPLETEPERIREIRILETIKDGKTIYKRKEQ</sequence>
<dbReference type="Gene3D" id="2.30.40.10">
    <property type="entry name" value="Urease, subunit C, domain 1"/>
    <property type="match status" value="1"/>
</dbReference>
<protein>
    <submittedName>
        <fullName evidence="2">Amidohydrolase</fullName>
    </submittedName>
</protein>
<dbReference type="GO" id="GO:0016810">
    <property type="term" value="F:hydrolase activity, acting on carbon-nitrogen (but not peptide) bonds"/>
    <property type="evidence" value="ECO:0007669"/>
    <property type="project" value="InterPro"/>
</dbReference>
<dbReference type="Proteomes" id="UP000823883">
    <property type="component" value="Unassembled WGS sequence"/>
</dbReference>
<dbReference type="Gene3D" id="3.20.20.140">
    <property type="entry name" value="Metal-dependent hydrolases"/>
    <property type="match status" value="1"/>
</dbReference>
<evidence type="ECO:0000313" key="3">
    <source>
        <dbReference type="Proteomes" id="UP000823883"/>
    </source>
</evidence>
<comment type="caution">
    <text evidence="2">The sequence shown here is derived from an EMBL/GenBank/DDBJ whole genome shotgun (WGS) entry which is preliminary data.</text>
</comment>
<dbReference type="InterPro" id="IPR033932">
    <property type="entry name" value="YtcJ-like"/>
</dbReference>
<dbReference type="EMBL" id="DWWL01000040">
    <property type="protein sequence ID" value="HJC47550.1"/>
    <property type="molecule type" value="Genomic_DNA"/>
</dbReference>
<accession>A0A9D2T757</accession>
<dbReference type="Pfam" id="PF07969">
    <property type="entry name" value="Amidohydro_3"/>
    <property type="match status" value="1"/>
</dbReference>
<dbReference type="PANTHER" id="PTHR22642:SF2">
    <property type="entry name" value="PROTEIN LONG AFTER FAR-RED 3"/>
    <property type="match status" value="1"/>
</dbReference>
<dbReference type="SUPFAM" id="SSF51556">
    <property type="entry name" value="Metallo-dependent hydrolases"/>
    <property type="match status" value="1"/>
</dbReference>
<feature type="domain" description="Amidohydrolase 3" evidence="1">
    <location>
        <begin position="47"/>
        <end position="524"/>
    </location>
</feature>
<dbReference type="SUPFAM" id="SSF51338">
    <property type="entry name" value="Composite domain of metallo-dependent hydrolases"/>
    <property type="match status" value="1"/>
</dbReference>
<dbReference type="PANTHER" id="PTHR22642">
    <property type="entry name" value="IMIDAZOLONEPROPIONASE"/>
    <property type="match status" value="1"/>
</dbReference>
<dbReference type="Gene3D" id="3.10.310.70">
    <property type="match status" value="1"/>
</dbReference>